<dbReference type="Pfam" id="PF01479">
    <property type="entry name" value="S4"/>
    <property type="match status" value="1"/>
</dbReference>
<evidence type="ECO:0000313" key="4">
    <source>
        <dbReference type="Proteomes" id="UP000242850"/>
    </source>
</evidence>
<dbReference type="SMART" id="SM00363">
    <property type="entry name" value="S4"/>
    <property type="match status" value="1"/>
</dbReference>
<evidence type="ECO:0000313" key="3">
    <source>
        <dbReference type="EMBL" id="SEF68617.1"/>
    </source>
</evidence>
<dbReference type="AlphaFoldDB" id="A0A1H5U2W7"/>
<dbReference type="OrthoDB" id="9812787at2"/>
<protein>
    <submittedName>
        <fullName evidence="3">RNA-binding protein YlmH, contains S4-like domain</fullName>
    </submittedName>
</protein>
<organism evidence="3 4">
    <name type="scientific">Caloramator fervidus</name>
    <dbReference type="NCBI Taxonomy" id="29344"/>
    <lineage>
        <taxon>Bacteria</taxon>
        <taxon>Bacillati</taxon>
        <taxon>Bacillota</taxon>
        <taxon>Clostridia</taxon>
        <taxon>Eubacteriales</taxon>
        <taxon>Clostridiaceae</taxon>
        <taxon>Caloramator</taxon>
    </lineage>
</organism>
<dbReference type="Gene3D" id="3.10.290.10">
    <property type="entry name" value="RNA-binding S4 domain"/>
    <property type="match status" value="1"/>
</dbReference>
<keyword evidence="4" id="KW-1185">Reference proteome</keyword>
<dbReference type="InterPro" id="IPR036986">
    <property type="entry name" value="S4_RNA-bd_sf"/>
</dbReference>
<evidence type="ECO:0000256" key="1">
    <source>
        <dbReference type="PROSITE-ProRule" id="PRU00182"/>
    </source>
</evidence>
<sequence>MECIKFKEYILNKNTYLSFLNKIALAKKWICTFTDFLDPEEQSALREMCFDEDVEVSFFKEGILERTVARLGTCDDEYPIDIIKVEGNFKFEKLEHRDYLGAILSLGIKREKVGDINVFDDGAEIYIMKDLSDYIMLNLHKIKHTSVKLRKINLNEARERQIKYKEFILNVPSFRIDAIVSELIGVSRSKASDIIKSEKVKLDFKIIKELDTKVKPNSIISVKGYGRFIIGEHLGVTKSGRFVIEAKKIV</sequence>
<dbReference type="Pfam" id="PF17774">
    <property type="entry name" value="YlmH_RBD"/>
    <property type="match status" value="1"/>
</dbReference>
<reference evidence="4" key="1">
    <citation type="submission" date="2016-10" db="EMBL/GenBank/DDBJ databases">
        <authorList>
            <person name="Varghese N."/>
            <person name="Submissions S."/>
        </authorList>
    </citation>
    <scope>NUCLEOTIDE SEQUENCE [LARGE SCALE GENOMIC DNA]</scope>
    <source>
        <strain evidence="4">DSM 5463</strain>
    </source>
</reference>
<name>A0A1H5U2W7_9CLOT</name>
<dbReference type="RefSeq" id="WP_103895767.1">
    <property type="nucleotide sequence ID" value="NZ_FNUK01000007.1"/>
</dbReference>
<dbReference type="InterPro" id="IPR040591">
    <property type="entry name" value="RqcP2_RBD"/>
</dbReference>
<dbReference type="PROSITE" id="PS50889">
    <property type="entry name" value="S4"/>
    <property type="match status" value="1"/>
</dbReference>
<dbReference type="InterPro" id="IPR002942">
    <property type="entry name" value="S4_RNA-bd"/>
</dbReference>
<dbReference type="SUPFAM" id="SSF55174">
    <property type="entry name" value="Alpha-L RNA-binding motif"/>
    <property type="match status" value="1"/>
</dbReference>
<dbReference type="CDD" id="cd00165">
    <property type="entry name" value="S4"/>
    <property type="match status" value="1"/>
</dbReference>
<feature type="domain" description="RNA-binding S4" evidence="2">
    <location>
        <begin position="174"/>
        <end position="235"/>
    </location>
</feature>
<accession>A0A1H5U2W7</accession>
<dbReference type="GO" id="GO:0003723">
    <property type="term" value="F:RNA binding"/>
    <property type="evidence" value="ECO:0007669"/>
    <property type="project" value="UniProtKB-KW"/>
</dbReference>
<proteinExistence type="predicted"/>
<dbReference type="Gene3D" id="3.30.70.330">
    <property type="match status" value="1"/>
</dbReference>
<gene>
    <name evidence="3" type="ORF">SAMN05660865_00766</name>
</gene>
<dbReference type="Proteomes" id="UP000242850">
    <property type="component" value="Unassembled WGS sequence"/>
</dbReference>
<dbReference type="InterPro" id="IPR012677">
    <property type="entry name" value="Nucleotide-bd_a/b_plait_sf"/>
</dbReference>
<dbReference type="EMBL" id="FNUK01000007">
    <property type="protein sequence ID" value="SEF68617.1"/>
    <property type="molecule type" value="Genomic_DNA"/>
</dbReference>
<keyword evidence="1" id="KW-0694">RNA-binding</keyword>
<evidence type="ECO:0000259" key="2">
    <source>
        <dbReference type="SMART" id="SM00363"/>
    </source>
</evidence>